<reference evidence="1" key="1">
    <citation type="journal article" date="2023" name="G3 (Bethesda)">
        <title>A reference genome for the long-term kleptoplast-retaining sea slug Elysia crispata morphotype clarki.</title>
        <authorList>
            <person name="Eastman K.E."/>
            <person name="Pendleton A.L."/>
            <person name="Shaikh M.A."/>
            <person name="Suttiyut T."/>
            <person name="Ogas R."/>
            <person name="Tomko P."/>
            <person name="Gavelis G."/>
            <person name="Widhalm J.R."/>
            <person name="Wisecaver J.H."/>
        </authorList>
    </citation>
    <scope>NUCLEOTIDE SEQUENCE</scope>
    <source>
        <strain evidence="1">ECLA1</strain>
    </source>
</reference>
<dbReference type="EMBL" id="JAWDGP010001541">
    <property type="protein sequence ID" value="KAK3790404.1"/>
    <property type="molecule type" value="Genomic_DNA"/>
</dbReference>
<accession>A0AAE1AM98</accession>
<protein>
    <submittedName>
        <fullName evidence="1">Uncharacterized protein</fullName>
    </submittedName>
</protein>
<name>A0AAE1AM98_9GAST</name>
<dbReference type="Proteomes" id="UP001283361">
    <property type="component" value="Unassembled WGS sequence"/>
</dbReference>
<dbReference type="AlphaFoldDB" id="A0AAE1AM98"/>
<organism evidence="1 2">
    <name type="scientific">Elysia crispata</name>
    <name type="common">lettuce slug</name>
    <dbReference type="NCBI Taxonomy" id="231223"/>
    <lineage>
        <taxon>Eukaryota</taxon>
        <taxon>Metazoa</taxon>
        <taxon>Spiralia</taxon>
        <taxon>Lophotrochozoa</taxon>
        <taxon>Mollusca</taxon>
        <taxon>Gastropoda</taxon>
        <taxon>Heterobranchia</taxon>
        <taxon>Euthyneura</taxon>
        <taxon>Panpulmonata</taxon>
        <taxon>Sacoglossa</taxon>
        <taxon>Placobranchoidea</taxon>
        <taxon>Plakobranchidae</taxon>
        <taxon>Elysia</taxon>
    </lineage>
</organism>
<proteinExistence type="predicted"/>
<comment type="caution">
    <text evidence="1">The sequence shown here is derived from an EMBL/GenBank/DDBJ whole genome shotgun (WGS) entry which is preliminary data.</text>
</comment>
<gene>
    <name evidence="1" type="ORF">RRG08_014873</name>
</gene>
<sequence>MVISSQDDRWLSLAVDTYVMASVTPRHNLSRIFPDLDRSGGDRESPQLYTVWGSFYNYYSGQVGPRLEVDISKQSVDNKWLIVSSRLCSPKYTSKASVRHRGCEFRAQPETVDSVGFEPVSHGCQIGPACGVNSTHNWSAAEKKTKITKAKTKN</sequence>
<evidence type="ECO:0000313" key="2">
    <source>
        <dbReference type="Proteomes" id="UP001283361"/>
    </source>
</evidence>
<keyword evidence="2" id="KW-1185">Reference proteome</keyword>
<evidence type="ECO:0000313" key="1">
    <source>
        <dbReference type="EMBL" id="KAK3790404.1"/>
    </source>
</evidence>